<evidence type="ECO:0000256" key="9">
    <source>
        <dbReference type="SAM" id="MobiDB-lite"/>
    </source>
</evidence>
<feature type="transmembrane region" description="Helical" evidence="8">
    <location>
        <begin position="52"/>
        <end position="70"/>
    </location>
</feature>
<keyword evidence="6 8" id="KW-0472">Membrane</keyword>
<evidence type="ECO:0000256" key="1">
    <source>
        <dbReference type="ARBA" id="ARBA00004141"/>
    </source>
</evidence>
<evidence type="ECO:0000256" key="5">
    <source>
        <dbReference type="ARBA" id="ARBA00022989"/>
    </source>
</evidence>
<dbReference type="GO" id="GO:0015501">
    <property type="term" value="F:glutamate:sodium symporter activity"/>
    <property type="evidence" value="ECO:0007669"/>
    <property type="project" value="TreeGrafter"/>
</dbReference>
<dbReference type="GeneTree" id="ENSGT00940000155464"/>
<evidence type="ECO:0000313" key="10">
    <source>
        <dbReference type="Ensembl" id="ENSDLAP00005075227.1"/>
    </source>
</evidence>
<dbReference type="GO" id="GO:0005886">
    <property type="term" value="C:plasma membrane"/>
    <property type="evidence" value="ECO:0007669"/>
    <property type="project" value="TreeGrafter"/>
</dbReference>
<dbReference type="InterPro" id="IPR050746">
    <property type="entry name" value="DAACS"/>
</dbReference>
<evidence type="ECO:0000313" key="11">
    <source>
        <dbReference type="Proteomes" id="UP000694389"/>
    </source>
</evidence>
<dbReference type="InterPro" id="IPR018107">
    <property type="entry name" value="Na-dicarboxylate_symporter_CS"/>
</dbReference>
<dbReference type="PRINTS" id="PR00173">
    <property type="entry name" value="EDTRNSPORT"/>
</dbReference>
<accession>A0A8P4KN13</accession>
<dbReference type="InterPro" id="IPR001991">
    <property type="entry name" value="Na-dicarboxylate_symporter"/>
</dbReference>
<comment type="similarity">
    <text evidence="8">Belongs to the dicarboxylate/amino acid:cation symporter (DAACS) (TC 2.A.23) family.</text>
</comment>
<protein>
    <recommendedName>
        <fullName evidence="8">Amino acid transporter</fullName>
    </recommendedName>
</protein>
<comment type="subcellular location">
    <subcellularLocation>
        <location evidence="1 8">Membrane</location>
        <topology evidence="1 8">Multi-pass membrane protein</topology>
    </subcellularLocation>
</comment>
<evidence type="ECO:0000256" key="3">
    <source>
        <dbReference type="ARBA" id="ARBA00022692"/>
    </source>
</evidence>
<evidence type="ECO:0000256" key="6">
    <source>
        <dbReference type="ARBA" id="ARBA00023136"/>
    </source>
</evidence>
<keyword evidence="4 8" id="KW-0769">Symport</keyword>
<dbReference type="Proteomes" id="UP000694389">
    <property type="component" value="Unassembled WGS sequence"/>
</dbReference>
<dbReference type="PROSITE" id="PS00714">
    <property type="entry name" value="NA_DICARBOXYL_SYMP_2"/>
    <property type="match status" value="1"/>
</dbReference>
<evidence type="ECO:0000256" key="7">
    <source>
        <dbReference type="ARBA" id="ARBA00023180"/>
    </source>
</evidence>
<name>A0A8P4KN13_DICLA</name>
<feature type="transmembrane region" description="Helical" evidence="8">
    <location>
        <begin position="328"/>
        <end position="354"/>
    </location>
</feature>
<sequence length="561" mass="60957">MLLNPNDLSELDSVEVTEPQGNQTYHKCNKSSDHVSCTQNGSNVMTFLKRNAFVVLTMVSVAIGIGLGFALRPINMSTRDIKYLTFPGELLMRILQMLVLPLLISSLITGMSSVDRKAYGKLGLRALSFYMVTTIIAAFTGIALAILIQPGKSSRTASVSSSGEAEAVQTVDSFLDLIRNMIPSNLIEACFRKVRFVYSRSVSTGSLGVINETETNSLMLSAWLLLSLRHLLLTTFLHGTPTDDRVPVPGTSDGINILGVLVFSVAFGLTLGSMGTEGKPLRDFFDCLNKAMMRLVSIVIWYSPVGTLFLLAGQVVKMADPGEIGREVAMYALTVIIGLIIHSFFTLPLIYFMVTRKNPFRFIGGLLQPLTTAFGTSSSSATLPVTLHCMEENDNMDTQVARFMLPIGATMNMDGAALYEAVAALFIAQVNNMEFNLGQIIILSLIVTAASTGAAGIPQAGMVSMVIVLASVGLPTEDISLLLIFDWILDRLRTTTNVLGDCIGVGVVQHLSRHELQSFQGHSNPCILNMMSRPAHSLLPCSAADVCFHREHSTTIWWQES</sequence>
<feature type="transmembrane region" description="Helical" evidence="8">
    <location>
        <begin position="463"/>
        <end position="485"/>
    </location>
</feature>
<dbReference type="GO" id="GO:0005313">
    <property type="term" value="F:L-glutamate transmembrane transporter activity"/>
    <property type="evidence" value="ECO:0007669"/>
    <property type="project" value="TreeGrafter"/>
</dbReference>
<feature type="transmembrane region" description="Helical" evidence="8">
    <location>
        <begin position="128"/>
        <end position="148"/>
    </location>
</feature>
<dbReference type="Pfam" id="PF00375">
    <property type="entry name" value="SDF"/>
    <property type="match status" value="1"/>
</dbReference>
<evidence type="ECO:0000256" key="4">
    <source>
        <dbReference type="ARBA" id="ARBA00022847"/>
    </source>
</evidence>
<evidence type="ECO:0000256" key="2">
    <source>
        <dbReference type="ARBA" id="ARBA00022448"/>
    </source>
</evidence>
<dbReference type="PROSITE" id="PS00713">
    <property type="entry name" value="NA_DICARBOXYL_SYMP_1"/>
    <property type="match status" value="1"/>
</dbReference>
<evidence type="ECO:0000256" key="8">
    <source>
        <dbReference type="RuleBase" id="RU361216"/>
    </source>
</evidence>
<feature type="transmembrane region" description="Helical" evidence="8">
    <location>
        <begin position="440"/>
        <end position="457"/>
    </location>
</feature>
<feature type="transmembrane region" description="Helical" evidence="8">
    <location>
        <begin position="90"/>
        <end position="108"/>
    </location>
</feature>
<feature type="transmembrane region" description="Helical" evidence="8">
    <location>
        <begin position="407"/>
        <end position="428"/>
    </location>
</feature>
<keyword evidence="11" id="KW-1185">Reference proteome</keyword>
<organism evidence="10 11">
    <name type="scientific">Dicentrarchus labrax</name>
    <name type="common">European seabass</name>
    <name type="synonym">Morone labrax</name>
    <dbReference type="NCBI Taxonomy" id="13489"/>
    <lineage>
        <taxon>Eukaryota</taxon>
        <taxon>Metazoa</taxon>
        <taxon>Chordata</taxon>
        <taxon>Craniata</taxon>
        <taxon>Vertebrata</taxon>
        <taxon>Euteleostomi</taxon>
        <taxon>Actinopterygii</taxon>
        <taxon>Neopterygii</taxon>
        <taxon>Teleostei</taxon>
        <taxon>Neoteleostei</taxon>
        <taxon>Acanthomorphata</taxon>
        <taxon>Eupercaria</taxon>
        <taxon>Moronidae</taxon>
        <taxon>Dicentrarchus</taxon>
    </lineage>
</organism>
<keyword evidence="5 8" id="KW-1133">Transmembrane helix</keyword>
<keyword evidence="2 8" id="KW-0813">Transport</keyword>
<dbReference type="InterPro" id="IPR036458">
    <property type="entry name" value="Na:dicarbo_symporter_sf"/>
</dbReference>
<reference evidence="10" key="2">
    <citation type="submission" date="2025-09" db="UniProtKB">
        <authorList>
            <consortium name="Ensembl"/>
        </authorList>
    </citation>
    <scope>IDENTIFICATION</scope>
</reference>
<feature type="transmembrane region" description="Helical" evidence="8">
    <location>
        <begin position="295"/>
        <end position="316"/>
    </location>
</feature>
<reference evidence="10" key="1">
    <citation type="submission" date="2025-08" db="UniProtKB">
        <authorList>
            <consortium name="Ensembl"/>
        </authorList>
    </citation>
    <scope>IDENTIFICATION</scope>
</reference>
<dbReference type="Ensembl" id="ENSDLAT00005083519.1">
    <property type="protein sequence ID" value="ENSDLAP00005075227.1"/>
    <property type="gene ID" value="ENSDLAG00005005910.2"/>
</dbReference>
<dbReference type="Gene3D" id="1.10.3860.10">
    <property type="entry name" value="Sodium:dicarboxylate symporter"/>
    <property type="match status" value="1"/>
</dbReference>
<keyword evidence="7" id="KW-0325">Glycoprotein</keyword>
<dbReference type="PANTHER" id="PTHR11958">
    <property type="entry name" value="SODIUM/DICARBOXYLATE SYMPORTER-RELATED"/>
    <property type="match status" value="1"/>
</dbReference>
<keyword evidence="3 8" id="KW-0812">Transmembrane</keyword>
<dbReference type="AlphaFoldDB" id="A0A8P4KN13"/>
<feature type="transmembrane region" description="Helical" evidence="8">
    <location>
        <begin position="257"/>
        <end position="274"/>
    </location>
</feature>
<dbReference type="SUPFAM" id="SSF118215">
    <property type="entry name" value="Proton glutamate symport protein"/>
    <property type="match status" value="1"/>
</dbReference>
<dbReference type="GO" id="GO:0015175">
    <property type="term" value="F:neutral L-amino acid transmembrane transporter activity"/>
    <property type="evidence" value="ECO:0007669"/>
    <property type="project" value="TreeGrafter"/>
</dbReference>
<feature type="region of interest" description="Disordered" evidence="9">
    <location>
        <begin position="13"/>
        <end position="33"/>
    </location>
</feature>
<dbReference type="PANTHER" id="PTHR11958:SF63">
    <property type="entry name" value="AMINO ACID TRANSPORTER"/>
    <property type="match status" value="1"/>
</dbReference>
<proteinExistence type="inferred from homology"/>